<feature type="transmembrane region" description="Helical" evidence="3">
    <location>
        <begin position="306"/>
        <end position="332"/>
    </location>
</feature>
<proteinExistence type="predicted"/>
<evidence type="ECO:0000256" key="2">
    <source>
        <dbReference type="SAM" id="MobiDB-lite"/>
    </source>
</evidence>
<dbReference type="PANTHER" id="PTHR11360">
    <property type="entry name" value="MONOCARBOXYLATE TRANSPORTER"/>
    <property type="match status" value="1"/>
</dbReference>
<dbReference type="InterPro" id="IPR011701">
    <property type="entry name" value="MFS"/>
</dbReference>
<dbReference type="GO" id="GO:0016020">
    <property type="term" value="C:membrane"/>
    <property type="evidence" value="ECO:0007669"/>
    <property type="project" value="UniProtKB-SubCell"/>
</dbReference>
<sequence length="503" mass="55672">MPKREGKARPYTKALDGGWGWMIVFHFFLVNVFVVGMVKNSAIFFAVFQEEFESTSQQTGWIGSIMASLSIAAGPLVAIIADTYDDKTVSILGAFLITGGFLISSQATSIPFLCVTMGVLPGLGSAFLYQVAVVLISKYFKKRLALSTAISRAGMGLTFLLAPFTKFLIDQYDWTGALIILGAIILNLVPSSMLLRPIHITSNSNSDFKDEGSGLSASGPEAEYGAETSYCNKPQESTIIRDCTVQKPGQSSTSLTDSQNQNKEFNDGPNRNRLLVTTNEQRFEKKSILWSCKQKLSFISLFKNPFFCIITWSLIFSRLAFVVTNLHLVAIARTLGIDMMDASYLLSVAGITESVSQIISGWIADRNWIKKYHYLQFYLIVCSITDLFGPLATTFPLLMTYTIFSAMFSGGYLALIVPVLVDLSAESVTHRFYGFAFFFTGIGTLPGPPIAGWLHDSSQTYAGSFYFSSTCYLLSSVSLFFIPLAERRKKQRLTRRKEDSNQV</sequence>
<dbReference type="InterPro" id="IPR020846">
    <property type="entry name" value="MFS_dom"/>
</dbReference>
<evidence type="ECO:0000259" key="4">
    <source>
        <dbReference type="PROSITE" id="PS50850"/>
    </source>
</evidence>
<dbReference type="GO" id="GO:0008028">
    <property type="term" value="F:monocarboxylic acid transmembrane transporter activity"/>
    <property type="evidence" value="ECO:0007669"/>
    <property type="project" value="TreeGrafter"/>
</dbReference>
<evidence type="ECO:0000256" key="1">
    <source>
        <dbReference type="ARBA" id="ARBA00004141"/>
    </source>
</evidence>
<feature type="region of interest" description="Disordered" evidence="2">
    <location>
        <begin position="247"/>
        <end position="271"/>
    </location>
</feature>
<evidence type="ECO:0000256" key="3">
    <source>
        <dbReference type="SAM" id="Phobius"/>
    </source>
</evidence>
<feature type="domain" description="Major facilitator superfamily (MFS) profile" evidence="4">
    <location>
        <begin position="20"/>
        <end position="487"/>
    </location>
</feature>
<keyword evidence="3" id="KW-1133">Transmembrane helix</keyword>
<feature type="transmembrane region" description="Helical" evidence="3">
    <location>
        <begin position="88"/>
        <end position="104"/>
    </location>
</feature>
<feature type="transmembrane region" description="Helical" evidence="3">
    <location>
        <begin position="110"/>
        <end position="137"/>
    </location>
</feature>
<gene>
    <name evidence="5" type="ORF">HJG63_017692</name>
</gene>
<dbReference type="PANTHER" id="PTHR11360:SF14">
    <property type="entry name" value="MONOCARBOXYLATE TRANSPORTER 5"/>
    <property type="match status" value="1"/>
</dbReference>
<evidence type="ECO:0000313" key="6">
    <source>
        <dbReference type="Proteomes" id="UP000593571"/>
    </source>
</evidence>
<dbReference type="EMBL" id="JACASE010000017">
    <property type="protein sequence ID" value="KAF6398011.1"/>
    <property type="molecule type" value="Genomic_DNA"/>
</dbReference>
<dbReference type="Pfam" id="PF07690">
    <property type="entry name" value="MFS_1"/>
    <property type="match status" value="1"/>
</dbReference>
<keyword evidence="3" id="KW-0812">Transmembrane</keyword>
<feature type="compositionally biased region" description="Polar residues" evidence="2">
    <location>
        <begin position="247"/>
        <end position="263"/>
    </location>
</feature>
<comment type="subcellular location">
    <subcellularLocation>
        <location evidence="1">Membrane</location>
        <topology evidence="1">Multi-pass membrane protein</topology>
    </subcellularLocation>
</comment>
<feature type="transmembrane region" description="Helical" evidence="3">
    <location>
        <begin position="344"/>
        <end position="363"/>
    </location>
</feature>
<protein>
    <submittedName>
        <fullName evidence="5">Solute carrier family 16 member 4</fullName>
    </submittedName>
</protein>
<dbReference type="InterPro" id="IPR050327">
    <property type="entry name" value="Proton-linked_MCT"/>
</dbReference>
<comment type="caution">
    <text evidence="5">The sequence shown here is derived from an EMBL/GenBank/DDBJ whole genome shotgun (WGS) entry which is preliminary data.</text>
</comment>
<keyword evidence="3" id="KW-0472">Membrane</keyword>
<feature type="transmembrane region" description="Helical" evidence="3">
    <location>
        <begin position="465"/>
        <end position="485"/>
    </location>
</feature>
<reference evidence="5 6" key="1">
    <citation type="journal article" date="2020" name="Nature">
        <title>Six reference-quality genomes reveal evolution of bat adaptations.</title>
        <authorList>
            <person name="Jebb D."/>
            <person name="Huang Z."/>
            <person name="Pippel M."/>
            <person name="Hughes G.M."/>
            <person name="Lavrichenko K."/>
            <person name="Devanna P."/>
            <person name="Winkler S."/>
            <person name="Jermiin L.S."/>
            <person name="Skirmuntt E.C."/>
            <person name="Katzourakis A."/>
            <person name="Burkitt-Gray L."/>
            <person name="Ray D.A."/>
            <person name="Sullivan K.A.M."/>
            <person name="Roscito J.G."/>
            <person name="Kirilenko B.M."/>
            <person name="Davalos L.M."/>
            <person name="Corthals A.P."/>
            <person name="Power M.L."/>
            <person name="Jones G."/>
            <person name="Ransome R.D."/>
            <person name="Dechmann D.K.N."/>
            <person name="Locatelli A.G."/>
            <person name="Puechmaille S.J."/>
            <person name="Fedrigo O."/>
            <person name="Jarvis E.D."/>
            <person name="Hiller M."/>
            <person name="Vernes S.C."/>
            <person name="Myers E.W."/>
            <person name="Teeling E.C."/>
        </authorList>
    </citation>
    <scope>NUCLEOTIDE SEQUENCE [LARGE SCALE GENOMIC DNA]</scope>
    <source>
        <strain evidence="5">MRouAeg1</strain>
        <tissue evidence="5">Muscle</tissue>
    </source>
</reference>
<feature type="transmembrane region" description="Helical" evidence="3">
    <location>
        <begin position="21"/>
        <end position="48"/>
    </location>
</feature>
<feature type="transmembrane region" description="Helical" evidence="3">
    <location>
        <begin position="175"/>
        <end position="195"/>
    </location>
</feature>
<dbReference type="Proteomes" id="UP000593571">
    <property type="component" value="Unassembled WGS sequence"/>
</dbReference>
<accession>A0A7J8BHQ3</accession>
<organism evidence="5 6">
    <name type="scientific">Rousettus aegyptiacus</name>
    <name type="common">Egyptian fruit bat</name>
    <name type="synonym">Pteropus aegyptiacus</name>
    <dbReference type="NCBI Taxonomy" id="9407"/>
    <lineage>
        <taxon>Eukaryota</taxon>
        <taxon>Metazoa</taxon>
        <taxon>Chordata</taxon>
        <taxon>Craniata</taxon>
        <taxon>Vertebrata</taxon>
        <taxon>Euteleostomi</taxon>
        <taxon>Mammalia</taxon>
        <taxon>Eutheria</taxon>
        <taxon>Laurasiatheria</taxon>
        <taxon>Chiroptera</taxon>
        <taxon>Yinpterochiroptera</taxon>
        <taxon>Pteropodoidea</taxon>
        <taxon>Pteropodidae</taxon>
        <taxon>Rousettinae</taxon>
        <taxon>Rousettus</taxon>
    </lineage>
</organism>
<evidence type="ECO:0000313" key="5">
    <source>
        <dbReference type="EMBL" id="KAF6398011.1"/>
    </source>
</evidence>
<feature type="transmembrane region" description="Helical" evidence="3">
    <location>
        <begin position="60"/>
        <end position="81"/>
    </location>
</feature>
<dbReference type="OrthoDB" id="2213137at2759"/>
<dbReference type="Gene3D" id="1.20.1250.20">
    <property type="entry name" value="MFS general substrate transporter like domains"/>
    <property type="match status" value="2"/>
</dbReference>
<feature type="transmembrane region" description="Helical" evidence="3">
    <location>
        <begin position="149"/>
        <end position="169"/>
    </location>
</feature>
<feature type="transmembrane region" description="Helical" evidence="3">
    <location>
        <begin position="432"/>
        <end position="453"/>
    </location>
</feature>
<keyword evidence="6" id="KW-1185">Reference proteome</keyword>
<dbReference type="SUPFAM" id="SSF103473">
    <property type="entry name" value="MFS general substrate transporter"/>
    <property type="match status" value="1"/>
</dbReference>
<dbReference type="AlphaFoldDB" id="A0A7J8BHQ3"/>
<name>A0A7J8BHQ3_ROUAE</name>
<feature type="transmembrane region" description="Helical" evidence="3">
    <location>
        <begin position="398"/>
        <end position="420"/>
    </location>
</feature>
<dbReference type="PROSITE" id="PS50850">
    <property type="entry name" value="MFS"/>
    <property type="match status" value="1"/>
</dbReference>
<dbReference type="InterPro" id="IPR036259">
    <property type="entry name" value="MFS_trans_sf"/>
</dbReference>
<feature type="transmembrane region" description="Helical" evidence="3">
    <location>
        <begin position="375"/>
        <end position="392"/>
    </location>
</feature>